<comment type="caution">
    <text evidence="3">The sequence shown here is derived from an EMBL/GenBank/DDBJ whole genome shotgun (WGS) entry which is preliminary data.</text>
</comment>
<evidence type="ECO:0000256" key="2">
    <source>
        <dbReference type="SAM" id="MobiDB-lite"/>
    </source>
</evidence>
<proteinExistence type="predicted"/>
<dbReference type="RefSeq" id="WP_197312412.1">
    <property type="nucleotide sequence ID" value="NZ_JADZLT010000054.1"/>
</dbReference>
<accession>A0A931I4F4</accession>
<dbReference type="AlphaFoldDB" id="A0A931I4F4"/>
<sequence>MIERIMFFVVGALSAGILALLVLPAFTWRAARLARRDVEARLPISLTEFSAQKDAQRAVFAAEVARLEVRAETAEEKGLGLSLQIEALQRARAAAEASQRDAQMQAAELQQKIAALRADLATRDEALGRATAALREVRWRLAAPDGSALRPDIAAEPASEAAADDVAAALAALRQGIAADAPPPRRATTLPPTVHGPAGGFEVAHARPTPVADASAMRPKAGSAADGPQKNGQDTPAAAPDAGDPEHDEVLARALADIRTLTDDPDHAPQADDGAPAPADAAPPAATDTRRFAGIARRLRPAAAMDKAEAATGDSSPSNASADARAKHPAV</sequence>
<reference evidence="3" key="1">
    <citation type="submission" date="2020-12" db="EMBL/GenBank/DDBJ databases">
        <title>Methylobrevis albus sp. nov., isolated from fresh water lack sediment.</title>
        <authorList>
            <person name="Zou Q."/>
        </authorList>
    </citation>
    <scope>NUCLEOTIDE SEQUENCE</scope>
    <source>
        <strain evidence="3">L22</strain>
    </source>
</reference>
<keyword evidence="4" id="KW-1185">Reference proteome</keyword>
<feature type="region of interest" description="Disordered" evidence="2">
    <location>
        <begin position="179"/>
        <end position="246"/>
    </location>
</feature>
<feature type="compositionally biased region" description="Low complexity" evidence="2">
    <location>
        <begin position="271"/>
        <end position="286"/>
    </location>
</feature>
<name>A0A931I4F4_9HYPH</name>
<evidence type="ECO:0000256" key="1">
    <source>
        <dbReference type="SAM" id="Coils"/>
    </source>
</evidence>
<protein>
    <submittedName>
        <fullName evidence="3">Uncharacterized protein</fullName>
    </submittedName>
</protein>
<feature type="region of interest" description="Disordered" evidence="2">
    <location>
        <begin position="259"/>
        <end position="331"/>
    </location>
</feature>
<dbReference type="Proteomes" id="UP000631694">
    <property type="component" value="Unassembled WGS sequence"/>
</dbReference>
<feature type="compositionally biased region" description="Low complexity" evidence="2">
    <location>
        <begin position="179"/>
        <end position="193"/>
    </location>
</feature>
<feature type="coiled-coil region" evidence="1">
    <location>
        <begin position="57"/>
        <end position="126"/>
    </location>
</feature>
<feature type="compositionally biased region" description="Basic and acidic residues" evidence="2">
    <location>
        <begin position="260"/>
        <end position="270"/>
    </location>
</feature>
<dbReference type="EMBL" id="JADZLT010000054">
    <property type="protein sequence ID" value="MBH0239324.1"/>
    <property type="molecule type" value="Genomic_DNA"/>
</dbReference>
<gene>
    <name evidence="3" type="ORF">I5731_15985</name>
</gene>
<evidence type="ECO:0000313" key="3">
    <source>
        <dbReference type="EMBL" id="MBH0239324.1"/>
    </source>
</evidence>
<keyword evidence="1" id="KW-0175">Coiled coil</keyword>
<organism evidence="3 4">
    <name type="scientific">Methylobrevis albus</name>
    <dbReference type="NCBI Taxonomy" id="2793297"/>
    <lineage>
        <taxon>Bacteria</taxon>
        <taxon>Pseudomonadati</taxon>
        <taxon>Pseudomonadota</taxon>
        <taxon>Alphaproteobacteria</taxon>
        <taxon>Hyphomicrobiales</taxon>
        <taxon>Pleomorphomonadaceae</taxon>
        <taxon>Methylobrevis</taxon>
    </lineage>
</organism>
<evidence type="ECO:0000313" key="4">
    <source>
        <dbReference type="Proteomes" id="UP000631694"/>
    </source>
</evidence>